<evidence type="ECO:0000259" key="6">
    <source>
        <dbReference type="Pfam" id="PF08281"/>
    </source>
</evidence>
<name>A0A3N0C153_9SPHI</name>
<dbReference type="InterPro" id="IPR014284">
    <property type="entry name" value="RNA_pol_sigma-70_dom"/>
</dbReference>
<dbReference type="Gene3D" id="1.10.10.10">
    <property type="entry name" value="Winged helix-like DNA-binding domain superfamily/Winged helix DNA-binding domain"/>
    <property type="match status" value="1"/>
</dbReference>
<dbReference type="InterPro" id="IPR013324">
    <property type="entry name" value="RNA_pol_sigma_r3/r4-like"/>
</dbReference>
<sequence>MLQLPLSYFLSDYLIIDLFSNIIMPSSKLSDFELLQSVICDNEKAFNELFERHWSKVYGVSFRYVKDEEAAMEITHDVFLNIWNKRDKLIINSFINYVIAAASYHSIRRFKQKKTVTLSYIENYDQDDTNTHVSTTNDGHEKILVEELDQKVLRSLDELPKRCREIYLLSRKDELSITEIAEKLNISKRTVENQITIALKHIKSLLKGSYVLFL</sequence>
<dbReference type="SUPFAM" id="SSF88946">
    <property type="entry name" value="Sigma2 domain of RNA polymerase sigma factors"/>
    <property type="match status" value="1"/>
</dbReference>
<dbReference type="GO" id="GO:0016987">
    <property type="term" value="F:sigma factor activity"/>
    <property type="evidence" value="ECO:0007669"/>
    <property type="project" value="UniProtKB-KW"/>
</dbReference>
<dbReference type="SUPFAM" id="SSF88659">
    <property type="entry name" value="Sigma3 and sigma4 domains of RNA polymerase sigma factors"/>
    <property type="match status" value="1"/>
</dbReference>
<comment type="similarity">
    <text evidence="1">Belongs to the sigma-70 factor family. ECF subfamily.</text>
</comment>
<evidence type="ECO:0000256" key="3">
    <source>
        <dbReference type="ARBA" id="ARBA00023082"/>
    </source>
</evidence>
<dbReference type="InterPro" id="IPR036388">
    <property type="entry name" value="WH-like_DNA-bd_sf"/>
</dbReference>
<reference evidence="7 8" key="1">
    <citation type="submission" date="2018-10" db="EMBL/GenBank/DDBJ databases">
        <title>Genome sequencing of Pedobacter jejuensis TNB23.</title>
        <authorList>
            <person name="Cho Y.-J."/>
            <person name="Cho A."/>
            <person name="Kim O.-S."/>
        </authorList>
    </citation>
    <scope>NUCLEOTIDE SEQUENCE [LARGE SCALE GENOMIC DNA]</scope>
    <source>
        <strain evidence="7 8">TNB23</strain>
    </source>
</reference>
<dbReference type="PANTHER" id="PTHR43133">
    <property type="entry name" value="RNA POLYMERASE ECF-TYPE SIGMA FACTO"/>
    <property type="match status" value="1"/>
</dbReference>
<accession>A0A3N0C153</accession>
<keyword evidence="3" id="KW-0731">Sigma factor</keyword>
<dbReference type="InterPro" id="IPR013249">
    <property type="entry name" value="RNA_pol_sigma70_r4_t2"/>
</dbReference>
<evidence type="ECO:0000313" key="7">
    <source>
        <dbReference type="EMBL" id="RNL55794.1"/>
    </source>
</evidence>
<evidence type="ECO:0000313" key="8">
    <source>
        <dbReference type="Proteomes" id="UP000274046"/>
    </source>
</evidence>
<dbReference type="NCBIfam" id="TIGR02937">
    <property type="entry name" value="sigma70-ECF"/>
    <property type="match status" value="1"/>
</dbReference>
<keyword evidence="2" id="KW-0805">Transcription regulation</keyword>
<evidence type="ECO:0000256" key="2">
    <source>
        <dbReference type="ARBA" id="ARBA00023015"/>
    </source>
</evidence>
<proteinExistence type="inferred from homology"/>
<dbReference type="InterPro" id="IPR007627">
    <property type="entry name" value="RNA_pol_sigma70_r2"/>
</dbReference>
<dbReference type="AlphaFoldDB" id="A0A3N0C153"/>
<dbReference type="GO" id="GO:0003677">
    <property type="term" value="F:DNA binding"/>
    <property type="evidence" value="ECO:0007669"/>
    <property type="project" value="InterPro"/>
</dbReference>
<dbReference type="InterPro" id="IPR013325">
    <property type="entry name" value="RNA_pol_sigma_r2"/>
</dbReference>
<evidence type="ECO:0000259" key="5">
    <source>
        <dbReference type="Pfam" id="PF04542"/>
    </source>
</evidence>
<dbReference type="PANTHER" id="PTHR43133:SF46">
    <property type="entry name" value="RNA POLYMERASE SIGMA-70 FACTOR ECF SUBFAMILY"/>
    <property type="match status" value="1"/>
</dbReference>
<evidence type="ECO:0000256" key="1">
    <source>
        <dbReference type="ARBA" id="ARBA00010641"/>
    </source>
</evidence>
<dbReference type="InterPro" id="IPR039425">
    <property type="entry name" value="RNA_pol_sigma-70-like"/>
</dbReference>
<comment type="caution">
    <text evidence="7">The sequence shown here is derived from an EMBL/GenBank/DDBJ whole genome shotgun (WGS) entry which is preliminary data.</text>
</comment>
<dbReference type="OrthoDB" id="665981at2"/>
<dbReference type="Proteomes" id="UP000274046">
    <property type="component" value="Unassembled WGS sequence"/>
</dbReference>
<dbReference type="Pfam" id="PF08281">
    <property type="entry name" value="Sigma70_r4_2"/>
    <property type="match status" value="1"/>
</dbReference>
<dbReference type="GO" id="GO:0006352">
    <property type="term" value="P:DNA-templated transcription initiation"/>
    <property type="evidence" value="ECO:0007669"/>
    <property type="project" value="InterPro"/>
</dbReference>
<feature type="domain" description="RNA polymerase sigma factor 70 region 4 type 2" evidence="6">
    <location>
        <begin position="150"/>
        <end position="202"/>
    </location>
</feature>
<dbReference type="InterPro" id="IPR014327">
    <property type="entry name" value="RNA_pol_sigma70_bacteroid"/>
</dbReference>
<feature type="domain" description="RNA polymerase sigma-70 region 2" evidence="5">
    <location>
        <begin position="49"/>
        <end position="114"/>
    </location>
</feature>
<keyword evidence="4" id="KW-0804">Transcription</keyword>
<dbReference type="EMBL" id="RBEE01000004">
    <property type="protein sequence ID" value="RNL55794.1"/>
    <property type="molecule type" value="Genomic_DNA"/>
</dbReference>
<dbReference type="Pfam" id="PF04542">
    <property type="entry name" value="Sigma70_r2"/>
    <property type="match status" value="1"/>
</dbReference>
<keyword evidence="8" id="KW-1185">Reference proteome</keyword>
<gene>
    <name evidence="7" type="ORF">D7004_03290</name>
</gene>
<dbReference type="Gene3D" id="1.10.1740.10">
    <property type="match status" value="1"/>
</dbReference>
<evidence type="ECO:0000256" key="4">
    <source>
        <dbReference type="ARBA" id="ARBA00023163"/>
    </source>
</evidence>
<organism evidence="7 8">
    <name type="scientific">Pedobacter jejuensis</name>
    <dbReference type="NCBI Taxonomy" id="1268550"/>
    <lineage>
        <taxon>Bacteria</taxon>
        <taxon>Pseudomonadati</taxon>
        <taxon>Bacteroidota</taxon>
        <taxon>Sphingobacteriia</taxon>
        <taxon>Sphingobacteriales</taxon>
        <taxon>Sphingobacteriaceae</taxon>
        <taxon>Pedobacter</taxon>
    </lineage>
</organism>
<dbReference type="NCBIfam" id="TIGR02985">
    <property type="entry name" value="Sig70_bacteroi1"/>
    <property type="match status" value="1"/>
</dbReference>
<protein>
    <submittedName>
        <fullName evidence="7">RNA polymerase sigma-70 factor</fullName>
    </submittedName>
</protein>